<dbReference type="EMBL" id="VHJA01000049">
    <property type="protein sequence ID" value="TPV43378.1"/>
    <property type="molecule type" value="Genomic_DNA"/>
</dbReference>
<dbReference type="InterPro" id="IPR011701">
    <property type="entry name" value="MFS"/>
</dbReference>
<keyword evidence="3 4" id="KW-0472">Membrane</keyword>
<feature type="transmembrane region" description="Helical" evidence="4">
    <location>
        <begin position="103"/>
        <end position="123"/>
    </location>
</feature>
<feature type="transmembrane region" description="Helical" evidence="4">
    <location>
        <begin position="287"/>
        <end position="304"/>
    </location>
</feature>
<dbReference type="OrthoDB" id="9793415at2"/>
<feature type="transmembrane region" description="Helical" evidence="4">
    <location>
        <begin position="144"/>
        <end position="165"/>
    </location>
</feature>
<feature type="transmembrane region" description="Helical" evidence="4">
    <location>
        <begin position="171"/>
        <end position="189"/>
    </location>
</feature>
<feature type="transmembrane region" description="Helical" evidence="4">
    <location>
        <begin position="81"/>
        <end position="97"/>
    </location>
</feature>
<dbReference type="Proteomes" id="UP000317747">
    <property type="component" value="Unassembled WGS sequence"/>
</dbReference>
<sequence length="408" mass="43936">MNQTQQASYQRSRWLTLFGTVITQFALGSVYTWSLFNGQLSQKLDAPISEVAFSFGLLSLGLAIASSLAGKLQERFGVRRVTMGAGVLMALGFWLTSQADNLMMLYFSAGLLVGLADGAGYLMTLSNCVKWFPERKGMISACAIGAYGLGSLGFKFICGALLATVGLEQTFMIWGVIAMSMIILGALLMRDAPVQEKSPRQQGQQPARDYTLAQSVRMPQYWMLALMFLTACMSGLYVIGVAKDIGEGLVHLSTQSAASAVTVIAIANLSGRLVLGVLSDKMLRIRVISLAQIVSLIGMSVLLFTRMNEVTFFLSLACVAFSFGGTITVFPSLVSDFFGLNNLTKNYGLLYLGFGIGSVLGSLVASLFGGFTVTFSLIMTLLVISLFLSLTIRLPQRSVTAAPVLQRH</sequence>
<feature type="transmembrane region" description="Helical" evidence="4">
    <location>
        <begin position="12"/>
        <end position="31"/>
    </location>
</feature>
<reference evidence="6 7" key="1">
    <citation type="submission" date="2019-06" db="EMBL/GenBank/DDBJ databases">
        <title>Taxogenomics and systematics of the genus Pantoea.</title>
        <authorList>
            <person name="Tambong J.T."/>
        </authorList>
    </citation>
    <scope>NUCLEOTIDE SEQUENCE [LARGE SCALE GENOMIC DNA]</scope>
    <source>
        <strain evidence="6 7">LMG 24200</strain>
    </source>
</reference>
<dbReference type="PROSITE" id="PS50850">
    <property type="entry name" value="MFS"/>
    <property type="match status" value="1"/>
</dbReference>
<dbReference type="CDD" id="cd17353">
    <property type="entry name" value="MFS_OFA_like"/>
    <property type="match status" value="1"/>
</dbReference>
<dbReference type="GO" id="GO:0022857">
    <property type="term" value="F:transmembrane transporter activity"/>
    <property type="evidence" value="ECO:0007669"/>
    <property type="project" value="InterPro"/>
</dbReference>
<dbReference type="NCBIfam" id="TIGR00890">
    <property type="entry name" value="2A0111"/>
    <property type="match status" value="1"/>
</dbReference>
<evidence type="ECO:0000256" key="1">
    <source>
        <dbReference type="ARBA" id="ARBA00022692"/>
    </source>
</evidence>
<dbReference type="FunFam" id="1.20.1250.20:FF:000166">
    <property type="entry name" value="Inner membrane protein YhjX"/>
    <property type="match status" value="1"/>
</dbReference>
<evidence type="ECO:0000313" key="7">
    <source>
        <dbReference type="Proteomes" id="UP000317747"/>
    </source>
</evidence>
<dbReference type="PANTHER" id="PTHR11360:SF317">
    <property type="entry name" value="MAJOR FACILITATOR SUPERFAMILY (MFS) PROFILE DOMAIN-CONTAINING PROTEIN-RELATED"/>
    <property type="match status" value="1"/>
</dbReference>
<dbReference type="Pfam" id="PF07690">
    <property type="entry name" value="MFS_1"/>
    <property type="match status" value="2"/>
</dbReference>
<gene>
    <name evidence="6" type="ORF">FJW01_06755</name>
</gene>
<dbReference type="AlphaFoldDB" id="A0A506QDL5"/>
<dbReference type="InterPro" id="IPR004741">
    <property type="entry name" value="Oxa_For_antiport_fam_transptr"/>
</dbReference>
<comment type="caution">
    <text evidence="6">The sequence shown here is derived from an EMBL/GenBank/DDBJ whole genome shotgun (WGS) entry which is preliminary data.</text>
</comment>
<name>A0A506QDL5_9GAMM</name>
<proteinExistence type="predicted"/>
<evidence type="ECO:0000256" key="4">
    <source>
        <dbReference type="SAM" id="Phobius"/>
    </source>
</evidence>
<feature type="domain" description="Major facilitator superfamily (MFS) profile" evidence="5">
    <location>
        <begin position="12"/>
        <end position="397"/>
    </location>
</feature>
<evidence type="ECO:0000259" key="5">
    <source>
        <dbReference type="PROSITE" id="PS50850"/>
    </source>
</evidence>
<dbReference type="InterPro" id="IPR036259">
    <property type="entry name" value="MFS_trans_sf"/>
</dbReference>
<feature type="transmembrane region" description="Helical" evidence="4">
    <location>
        <begin position="221"/>
        <end position="242"/>
    </location>
</feature>
<evidence type="ECO:0000256" key="2">
    <source>
        <dbReference type="ARBA" id="ARBA00022989"/>
    </source>
</evidence>
<accession>A0A506QDL5</accession>
<dbReference type="PANTHER" id="PTHR11360">
    <property type="entry name" value="MONOCARBOXYLATE TRANSPORTER"/>
    <property type="match status" value="1"/>
</dbReference>
<evidence type="ECO:0000313" key="6">
    <source>
        <dbReference type="EMBL" id="TPV43378.1"/>
    </source>
</evidence>
<keyword evidence="7" id="KW-1185">Reference proteome</keyword>
<dbReference type="InterPro" id="IPR050327">
    <property type="entry name" value="Proton-linked_MCT"/>
</dbReference>
<feature type="transmembrane region" description="Helical" evidence="4">
    <location>
        <begin position="371"/>
        <end position="390"/>
    </location>
</feature>
<dbReference type="GO" id="GO:0016020">
    <property type="term" value="C:membrane"/>
    <property type="evidence" value="ECO:0007669"/>
    <property type="project" value="InterPro"/>
</dbReference>
<feature type="transmembrane region" description="Helical" evidence="4">
    <location>
        <begin position="310"/>
        <end position="334"/>
    </location>
</feature>
<dbReference type="FunFam" id="1.20.1250.20:FF:000194">
    <property type="entry name" value="Inner membrane protein yhjX"/>
    <property type="match status" value="1"/>
</dbReference>
<dbReference type="InterPro" id="IPR020846">
    <property type="entry name" value="MFS_dom"/>
</dbReference>
<protein>
    <submittedName>
        <fullName evidence="6">OFA family MFS transporter</fullName>
    </submittedName>
</protein>
<dbReference type="Gene3D" id="1.20.1250.20">
    <property type="entry name" value="MFS general substrate transporter like domains"/>
    <property type="match status" value="2"/>
</dbReference>
<keyword evidence="2 4" id="KW-1133">Transmembrane helix</keyword>
<feature type="transmembrane region" description="Helical" evidence="4">
    <location>
        <begin position="254"/>
        <end position="275"/>
    </location>
</feature>
<feature type="transmembrane region" description="Helical" evidence="4">
    <location>
        <begin position="51"/>
        <end position="69"/>
    </location>
</feature>
<dbReference type="RefSeq" id="WP_128085459.1">
    <property type="nucleotide sequence ID" value="NZ_CP071405.1"/>
</dbReference>
<dbReference type="SUPFAM" id="SSF103473">
    <property type="entry name" value="MFS general substrate transporter"/>
    <property type="match status" value="1"/>
</dbReference>
<feature type="transmembrane region" description="Helical" evidence="4">
    <location>
        <begin position="346"/>
        <end position="365"/>
    </location>
</feature>
<organism evidence="6 7">
    <name type="scientific">Pantoea deleyi</name>
    <dbReference type="NCBI Taxonomy" id="470932"/>
    <lineage>
        <taxon>Bacteria</taxon>
        <taxon>Pseudomonadati</taxon>
        <taxon>Pseudomonadota</taxon>
        <taxon>Gammaproteobacteria</taxon>
        <taxon>Enterobacterales</taxon>
        <taxon>Erwiniaceae</taxon>
        <taxon>Pantoea</taxon>
    </lineage>
</organism>
<keyword evidence="1 4" id="KW-0812">Transmembrane</keyword>
<evidence type="ECO:0000256" key="3">
    <source>
        <dbReference type="ARBA" id="ARBA00023136"/>
    </source>
</evidence>